<dbReference type="OrthoDB" id="4827574at2"/>
<evidence type="ECO:0000313" key="2">
    <source>
        <dbReference type="Proteomes" id="UP000316968"/>
    </source>
</evidence>
<dbReference type="KEGG" id="saca:FFV09_01720"/>
<dbReference type="AlphaFoldDB" id="A0A4Y6UPY1"/>
<keyword evidence="2" id="KW-1185">Reference proteome</keyword>
<evidence type="ECO:0000313" key="1">
    <source>
        <dbReference type="EMBL" id="QDH19692.1"/>
    </source>
</evidence>
<sequence length="308" mass="33594">MCMDAADQISSTASRGAGIMNEFVKKDKEQGWQSGHSAVPGFLPDGTLRTLTSRLLLRKADDSLGAFSGFAEAMLAEWQIETHAAVAGGELVFKHEGMTVRCRYVPDVVPNRRIEHDFAENPYLGQAQADIERYAAYIEVSVSGAADGIRGHMLLTQTVAALLDTPGALAIHNDPKLFTVKSYRITVKQLKKGRLPATLWGFIRVQRDENGVVGGHTFGLPDFGMPELEVTDTLVPVGETYEMMMAALFHIFEHDVRFSGGEKISFRRNPSSMSAYSPEAEAAGMSTLRLVRSPGVQVAGESLKIEGF</sequence>
<gene>
    <name evidence="1" type="ORF">FFV09_01720</name>
</gene>
<reference evidence="1 2" key="1">
    <citation type="submission" date="2019-06" db="EMBL/GenBank/DDBJ databases">
        <title>Saccharibacillus brassicae sp. nov., an endophytic bacterium isolated from Chinese cabbage seeds (Brassica pekinensis).</title>
        <authorList>
            <person name="Jiang L."/>
            <person name="Lee J."/>
            <person name="Kim S.W."/>
        </authorList>
    </citation>
    <scope>NUCLEOTIDE SEQUENCE [LARGE SCALE GENOMIC DNA]</scope>
    <source>
        <strain evidence="2">KCTC 43072 / ATSA2</strain>
    </source>
</reference>
<organism evidence="1 2">
    <name type="scientific">Saccharibacillus brassicae</name>
    <dbReference type="NCBI Taxonomy" id="2583377"/>
    <lineage>
        <taxon>Bacteria</taxon>
        <taxon>Bacillati</taxon>
        <taxon>Bacillota</taxon>
        <taxon>Bacilli</taxon>
        <taxon>Bacillales</taxon>
        <taxon>Paenibacillaceae</taxon>
        <taxon>Saccharibacillus</taxon>
    </lineage>
</organism>
<proteinExistence type="predicted"/>
<dbReference type="Proteomes" id="UP000316968">
    <property type="component" value="Chromosome"/>
</dbReference>
<name>A0A4Y6UPY1_SACBS</name>
<protein>
    <submittedName>
        <fullName evidence="1">DUF4261 domain-containing protein</fullName>
    </submittedName>
</protein>
<dbReference type="EMBL" id="CP041217">
    <property type="protein sequence ID" value="QDH19692.1"/>
    <property type="molecule type" value="Genomic_DNA"/>
</dbReference>
<accession>A0A4Y6UPY1</accession>